<dbReference type="Pfam" id="PF13403">
    <property type="entry name" value="Hint_2"/>
    <property type="match status" value="1"/>
</dbReference>
<sequence>MTGPPVALGIRCEGNMATFAITAQNVNGDPFPSNGKINISNSLTSLVFRDIDNRLGVPQSGEQVSLDGGNTFLNYQFLGYGNVRGDPLQRAGFVRIALGNGKFLTVAIDMNADGDNTPDLKNGNTQLRVSDLDASSSAPFPVPVCFTSGTLIRVPGGEAPVESLRPGDLVETLDNGPQPVRWIGGRRVAGGGVFAPVRFAAGALGNDRPLLVSPQHRMLVRGWLAELHFGEDEVLAAAIHLLGLAGVDRCPMTEVAYVHLLLDRHEIVFAEGAPSESFHPGSRMLDEDRALRAEIGAIFPGFWMRPPSERLRPARRVVSAREARMLAA</sequence>
<dbReference type="EMBL" id="OMOQ01000002">
    <property type="protein sequence ID" value="SPH23625.1"/>
    <property type="molecule type" value="Genomic_DNA"/>
</dbReference>
<name>A0A2R8BJS6_9RHOB</name>
<organism evidence="2 3">
    <name type="scientific">Albidovulum aquaemixtae</name>
    <dbReference type="NCBI Taxonomy" id="1542388"/>
    <lineage>
        <taxon>Bacteria</taxon>
        <taxon>Pseudomonadati</taxon>
        <taxon>Pseudomonadota</taxon>
        <taxon>Alphaproteobacteria</taxon>
        <taxon>Rhodobacterales</taxon>
        <taxon>Paracoccaceae</taxon>
        <taxon>Albidovulum</taxon>
    </lineage>
</organism>
<dbReference type="AlphaFoldDB" id="A0A2R8BJS6"/>
<accession>A0A2R8BJS6</accession>
<feature type="domain" description="Hedgehog/Intein (Hint)" evidence="1">
    <location>
        <begin position="144"/>
        <end position="281"/>
    </location>
</feature>
<protein>
    <recommendedName>
        <fullName evidence="1">Hedgehog/Intein (Hint) domain-containing protein</fullName>
    </recommendedName>
</protein>
<dbReference type="Proteomes" id="UP000244924">
    <property type="component" value="Unassembled WGS sequence"/>
</dbReference>
<evidence type="ECO:0000259" key="1">
    <source>
        <dbReference type="Pfam" id="PF13403"/>
    </source>
</evidence>
<gene>
    <name evidence="2" type="ORF">DEA8626_02691</name>
</gene>
<dbReference type="InterPro" id="IPR036844">
    <property type="entry name" value="Hint_dom_sf"/>
</dbReference>
<keyword evidence="3" id="KW-1185">Reference proteome</keyword>
<evidence type="ECO:0000313" key="3">
    <source>
        <dbReference type="Proteomes" id="UP000244924"/>
    </source>
</evidence>
<reference evidence="2 3" key="1">
    <citation type="submission" date="2018-03" db="EMBL/GenBank/DDBJ databases">
        <authorList>
            <person name="Keele B.F."/>
        </authorList>
    </citation>
    <scope>NUCLEOTIDE SEQUENCE [LARGE SCALE GENOMIC DNA]</scope>
    <source>
        <strain evidence="2 3">CECT 8626</strain>
    </source>
</reference>
<proteinExistence type="predicted"/>
<evidence type="ECO:0000313" key="2">
    <source>
        <dbReference type="EMBL" id="SPH23625.1"/>
    </source>
</evidence>
<dbReference type="SUPFAM" id="SSF51294">
    <property type="entry name" value="Hedgehog/intein (Hint) domain"/>
    <property type="match status" value="1"/>
</dbReference>
<dbReference type="InterPro" id="IPR028992">
    <property type="entry name" value="Hedgehog/Intein_dom"/>
</dbReference>